<dbReference type="CDD" id="cd01097">
    <property type="entry name" value="Tetrahydromethanopterin_reductase"/>
    <property type="match status" value="1"/>
</dbReference>
<dbReference type="InterPro" id="IPR011251">
    <property type="entry name" value="Luciferase-like_dom"/>
</dbReference>
<dbReference type="NCBIfam" id="TIGR03617">
    <property type="entry name" value="F420_MSMEG_2256"/>
    <property type="match status" value="1"/>
</dbReference>
<dbReference type="Gene3D" id="3.20.20.30">
    <property type="entry name" value="Luciferase-like domain"/>
    <property type="match status" value="1"/>
</dbReference>
<dbReference type="SUPFAM" id="SSF51679">
    <property type="entry name" value="Bacterial luciferase-like"/>
    <property type="match status" value="1"/>
</dbReference>
<dbReference type="PANTHER" id="PTHR43244:SF2">
    <property type="entry name" value="CONSERVED HYPOTHETICAL ALANINE AND PROLINE-RICH PROTEIN"/>
    <property type="match status" value="1"/>
</dbReference>
<dbReference type="InterPro" id="IPR019919">
    <property type="entry name" value="Lucif-like_OxRdtase_MSMEG_2256"/>
</dbReference>
<name>A0A381U776_9ZZZZ</name>
<evidence type="ECO:0000259" key="1">
    <source>
        <dbReference type="Pfam" id="PF00296"/>
    </source>
</evidence>
<organism evidence="2">
    <name type="scientific">marine metagenome</name>
    <dbReference type="NCBI Taxonomy" id="408172"/>
    <lineage>
        <taxon>unclassified sequences</taxon>
        <taxon>metagenomes</taxon>
        <taxon>ecological metagenomes</taxon>
    </lineage>
</organism>
<protein>
    <recommendedName>
        <fullName evidence="1">Luciferase-like domain-containing protein</fullName>
    </recommendedName>
</protein>
<feature type="domain" description="Luciferase-like" evidence="1">
    <location>
        <begin position="7"/>
        <end position="311"/>
    </location>
</feature>
<accession>A0A381U776</accession>
<dbReference type="GO" id="GO:0016705">
    <property type="term" value="F:oxidoreductase activity, acting on paired donors, with incorporation or reduction of molecular oxygen"/>
    <property type="evidence" value="ECO:0007669"/>
    <property type="project" value="InterPro"/>
</dbReference>
<feature type="non-terminal residue" evidence="2">
    <location>
        <position position="1"/>
    </location>
</feature>
<dbReference type="AlphaFoldDB" id="A0A381U776"/>
<evidence type="ECO:0000313" key="2">
    <source>
        <dbReference type="EMBL" id="SVA23999.1"/>
    </source>
</evidence>
<feature type="non-terminal residue" evidence="2">
    <location>
        <position position="337"/>
    </location>
</feature>
<proteinExistence type="predicted"/>
<dbReference type="Pfam" id="PF00296">
    <property type="entry name" value="Bac_luciferase"/>
    <property type="match status" value="1"/>
</dbReference>
<dbReference type="PANTHER" id="PTHR43244">
    <property type="match status" value="1"/>
</dbReference>
<dbReference type="InterPro" id="IPR036661">
    <property type="entry name" value="Luciferase-like_sf"/>
</dbReference>
<gene>
    <name evidence="2" type="ORF">METZ01_LOCUS76853</name>
</gene>
<sequence>MQFDLMTGNLSWRRSAELAQALEDAGFSGMLFTEAGSVPWMQISSASQAAPSLEFSTGIAVAFPRSPMISAQIAWELAENTQGSFRMGLGSQVKGHIQRRYSAKWDKPAPQMRDYVEAFKACIRAFRREEKLSYEGKYYSMNLLPAQWQPARHEFEDIKIDISAVGPLMCRVAGELCDGIHVHPMHSMAYIENRLLPSVAGGAAKAGRDANEIDLMIPIFAVAGDSEEEQAAMKARAKTQIAFYGSTPNYAFQFDDLGFEGVGPKLNQLMREGDIKELQNTITDEILGQFALVASWDDIADKLIERYQGVATRVITYLTAEDISKNPQNLPRWGEIA</sequence>
<dbReference type="InterPro" id="IPR050564">
    <property type="entry name" value="F420-G6PD/mer"/>
</dbReference>
<dbReference type="EMBL" id="UINC01005858">
    <property type="protein sequence ID" value="SVA23999.1"/>
    <property type="molecule type" value="Genomic_DNA"/>
</dbReference>
<reference evidence="2" key="1">
    <citation type="submission" date="2018-05" db="EMBL/GenBank/DDBJ databases">
        <authorList>
            <person name="Lanie J.A."/>
            <person name="Ng W.-L."/>
            <person name="Kazmierczak K.M."/>
            <person name="Andrzejewski T.M."/>
            <person name="Davidsen T.M."/>
            <person name="Wayne K.J."/>
            <person name="Tettelin H."/>
            <person name="Glass J.I."/>
            <person name="Rusch D."/>
            <person name="Podicherti R."/>
            <person name="Tsui H.-C.T."/>
            <person name="Winkler M.E."/>
        </authorList>
    </citation>
    <scope>NUCLEOTIDE SEQUENCE</scope>
</reference>